<sequence length="117" mass="12447">MRVWIPTTLTDLATAHAAGEVPPGEGRLTAPEDEEQEYAALLEAADASAALLAARGEPGGRRTVLVAELGDGEDPDGAVPMRRVQAVHVDTREDAAEDDDLGWFATQEVPFLLRGEL</sequence>
<dbReference type="Proteomes" id="UP000679307">
    <property type="component" value="Chromosome"/>
</dbReference>
<keyword evidence="2" id="KW-1185">Reference proteome</keyword>
<dbReference type="EMBL" id="CP075371">
    <property type="protein sequence ID" value="QVT81229.1"/>
    <property type="molecule type" value="Genomic_DNA"/>
</dbReference>
<organism evidence="1 2">
    <name type="scientific">Nocardioides aquaticus</name>
    <dbReference type="NCBI Taxonomy" id="160826"/>
    <lineage>
        <taxon>Bacteria</taxon>
        <taxon>Bacillati</taxon>
        <taxon>Actinomycetota</taxon>
        <taxon>Actinomycetes</taxon>
        <taxon>Propionibacteriales</taxon>
        <taxon>Nocardioidaceae</taxon>
        <taxon>Nocardioides</taxon>
    </lineage>
</organism>
<evidence type="ECO:0000313" key="1">
    <source>
        <dbReference type="EMBL" id="QVT81229.1"/>
    </source>
</evidence>
<name>A0ABX8ELT3_9ACTN</name>
<gene>
    <name evidence="1" type="ORF">ENKNEFLB_03637</name>
</gene>
<accession>A0ABX8ELT3</accession>
<evidence type="ECO:0008006" key="3">
    <source>
        <dbReference type="Google" id="ProtNLM"/>
    </source>
</evidence>
<protein>
    <recommendedName>
        <fullName evidence="3">ASCH domain-containing protein</fullName>
    </recommendedName>
</protein>
<proteinExistence type="predicted"/>
<dbReference type="RefSeq" id="WP_246535647.1">
    <property type="nucleotide sequence ID" value="NZ_CP075371.1"/>
</dbReference>
<dbReference type="Pfam" id="PF21853">
    <property type="entry name" value="DUF6912"/>
    <property type="match status" value="1"/>
</dbReference>
<evidence type="ECO:0000313" key="2">
    <source>
        <dbReference type="Proteomes" id="UP000679307"/>
    </source>
</evidence>
<reference evidence="1 2" key="1">
    <citation type="submission" date="2021-05" db="EMBL/GenBank/DDBJ databases">
        <title>Complete genome of Nocardioides aquaticus KCTC 9944T isolated from meromictic and hypersaline Ekho Lake, Antarctica.</title>
        <authorList>
            <person name="Hwang K."/>
            <person name="Kim K.M."/>
            <person name="Choe H."/>
        </authorList>
    </citation>
    <scope>NUCLEOTIDE SEQUENCE [LARGE SCALE GENOMIC DNA]</scope>
    <source>
        <strain evidence="1 2">KCTC 9944</strain>
    </source>
</reference>
<dbReference type="InterPro" id="IPR054206">
    <property type="entry name" value="DUF6912"/>
</dbReference>